<feature type="repeat" description="ANK" evidence="7">
    <location>
        <begin position="23"/>
        <end position="49"/>
    </location>
</feature>
<evidence type="ECO:0000313" key="9">
    <source>
        <dbReference type="EMBL" id="KAL3307000.1"/>
    </source>
</evidence>
<evidence type="ECO:0000256" key="8">
    <source>
        <dbReference type="SAM" id="Phobius"/>
    </source>
</evidence>
<feature type="transmembrane region" description="Helical" evidence="8">
    <location>
        <begin position="311"/>
        <end position="332"/>
    </location>
</feature>
<proteinExistence type="predicted"/>
<evidence type="ECO:0000313" key="10">
    <source>
        <dbReference type="Proteomes" id="UP001626550"/>
    </source>
</evidence>
<dbReference type="PROSITE" id="PS50088">
    <property type="entry name" value="ANK_REPEAT"/>
    <property type="match status" value="3"/>
</dbReference>
<keyword evidence="5" id="KW-0406">Ion transport</keyword>
<evidence type="ECO:0000256" key="3">
    <source>
        <dbReference type="ARBA" id="ARBA00022737"/>
    </source>
</evidence>
<organism evidence="9 10">
    <name type="scientific">Cichlidogyrus casuarinus</name>
    <dbReference type="NCBI Taxonomy" id="1844966"/>
    <lineage>
        <taxon>Eukaryota</taxon>
        <taxon>Metazoa</taxon>
        <taxon>Spiralia</taxon>
        <taxon>Lophotrochozoa</taxon>
        <taxon>Platyhelminthes</taxon>
        <taxon>Monogenea</taxon>
        <taxon>Monopisthocotylea</taxon>
        <taxon>Dactylogyridea</taxon>
        <taxon>Ancyrocephalidae</taxon>
        <taxon>Cichlidogyrus</taxon>
    </lineage>
</organism>
<protein>
    <submittedName>
        <fullName evidence="9">Uncharacterized protein</fullName>
    </submittedName>
</protein>
<evidence type="ECO:0000256" key="5">
    <source>
        <dbReference type="ARBA" id="ARBA00023065"/>
    </source>
</evidence>
<dbReference type="PANTHER" id="PTHR47143:SF3">
    <property type="entry name" value="PWWP DOMAIN-CONTAINING PROTEIN"/>
    <property type="match status" value="1"/>
</dbReference>
<dbReference type="AlphaFoldDB" id="A0ABD2PJ09"/>
<keyword evidence="2" id="KW-0716">Sensory transduction</keyword>
<dbReference type="InterPro" id="IPR052076">
    <property type="entry name" value="TRP_cation_channel"/>
</dbReference>
<dbReference type="PROSITE" id="PS50297">
    <property type="entry name" value="ANK_REP_REGION"/>
    <property type="match status" value="3"/>
</dbReference>
<keyword evidence="10" id="KW-1185">Reference proteome</keyword>
<evidence type="ECO:0000256" key="6">
    <source>
        <dbReference type="ARBA" id="ARBA00023303"/>
    </source>
</evidence>
<reference evidence="9 10" key="1">
    <citation type="submission" date="2024-11" db="EMBL/GenBank/DDBJ databases">
        <title>Adaptive evolution of stress response genes in parasites aligns with host niche diversity.</title>
        <authorList>
            <person name="Hahn C."/>
            <person name="Resl P."/>
        </authorList>
    </citation>
    <scope>NUCLEOTIDE SEQUENCE [LARGE SCALE GENOMIC DNA]</scope>
    <source>
        <strain evidence="9">EGGRZ-B1_66</strain>
        <tissue evidence="9">Body</tissue>
    </source>
</reference>
<keyword evidence="8" id="KW-0812">Transmembrane</keyword>
<dbReference type="SMART" id="SM00248">
    <property type="entry name" value="ANK"/>
    <property type="match status" value="3"/>
</dbReference>
<keyword evidence="8" id="KW-1133">Transmembrane helix</keyword>
<evidence type="ECO:0000256" key="1">
    <source>
        <dbReference type="ARBA" id="ARBA00022448"/>
    </source>
</evidence>
<evidence type="ECO:0000256" key="4">
    <source>
        <dbReference type="ARBA" id="ARBA00023043"/>
    </source>
</evidence>
<dbReference type="InterPro" id="IPR002110">
    <property type="entry name" value="Ankyrin_rpt"/>
</dbReference>
<dbReference type="Pfam" id="PF00023">
    <property type="entry name" value="Ank"/>
    <property type="match status" value="1"/>
</dbReference>
<dbReference type="Proteomes" id="UP001626550">
    <property type="component" value="Unassembled WGS sequence"/>
</dbReference>
<gene>
    <name evidence="9" type="ORF">Ciccas_014501</name>
</gene>
<keyword evidence="1" id="KW-0813">Transport</keyword>
<keyword evidence="6" id="KW-0407">Ion channel</keyword>
<keyword evidence="4 7" id="KW-0040">ANK repeat</keyword>
<dbReference type="Gene3D" id="1.25.40.20">
    <property type="entry name" value="Ankyrin repeat-containing domain"/>
    <property type="match status" value="1"/>
</dbReference>
<keyword evidence="8" id="KW-0472">Membrane</keyword>
<accession>A0ABD2PJ09</accession>
<evidence type="ECO:0000256" key="7">
    <source>
        <dbReference type="PROSITE-ProRule" id="PRU00023"/>
    </source>
</evidence>
<feature type="non-terminal residue" evidence="9">
    <location>
        <position position="333"/>
    </location>
</feature>
<dbReference type="Pfam" id="PF12796">
    <property type="entry name" value="Ank_2"/>
    <property type="match status" value="1"/>
</dbReference>
<comment type="caution">
    <text evidence="9">The sequence shown here is derived from an EMBL/GenBank/DDBJ whole genome shotgun (WGS) entry which is preliminary data.</text>
</comment>
<dbReference type="SUPFAM" id="SSF48403">
    <property type="entry name" value="Ankyrin repeat"/>
    <property type="match status" value="1"/>
</dbReference>
<feature type="repeat" description="ANK" evidence="7">
    <location>
        <begin position="90"/>
        <end position="122"/>
    </location>
</feature>
<dbReference type="EMBL" id="JBJKFK010008713">
    <property type="protein sequence ID" value="KAL3307000.1"/>
    <property type="molecule type" value="Genomic_DNA"/>
</dbReference>
<dbReference type="PANTHER" id="PTHR47143">
    <property type="entry name" value="TRANSIENT RECEPTOR POTENTIAL CATION CHANNEL PROTEIN PAINLESS"/>
    <property type="match status" value="1"/>
</dbReference>
<dbReference type="InterPro" id="IPR036770">
    <property type="entry name" value="Ankyrin_rpt-contain_sf"/>
</dbReference>
<keyword evidence="3" id="KW-0677">Repeat</keyword>
<feature type="repeat" description="ANK" evidence="7">
    <location>
        <begin position="57"/>
        <end position="89"/>
    </location>
</feature>
<dbReference type="GO" id="GO:0034220">
    <property type="term" value="P:monoatomic ion transmembrane transport"/>
    <property type="evidence" value="ECO:0007669"/>
    <property type="project" value="UniProtKB-KW"/>
</dbReference>
<evidence type="ECO:0000256" key="2">
    <source>
        <dbReference type="ARBA" id="ARBA00022606"/>
    </source>
</evidence>
<name>A0ABD2PJ09_9PLAT</name>
<sequence length="333" mass="38043">MYDSMAKYLVSQPDLIQNMMDEDGSIPLHLACKAQNLEIVKELVIHGNNKPNHLNQLKMTPFDIACERGNIQIVAFLLENGATAGFETETKQAPILHAAMNGHANICKLLLKNGADPTVTVPNVHGSGPTYNALEISIEKNIPSCAKVFLDDSNWLQVMRKRTRVNKNYESPMRKLIRNMPELAEQVMDKCITVEIDTEDTTIKKFKYNYELLDDSFTVWLGDERNGDGTKSQIRSLFARTYSRLNTIQQQTVAVKKKQDTAVALSDVPYVKDKTILRENHPLNVMAMMQNEQLLNHKLTQSLLDFKWNRFGAYVYVWTLINYLLFLLLLTIY</sequence>